<keyword evidence="2" id="KW-1185">Reference proteome</keyword>
<comment type="caution">
    <text evidence="1">The sequence shown here is derived from an EMBL/GenBank/DDBJ whole genome shotgun (WGS) entry which is preliminary data.</text>
</comment>
<protein>
    <submittedName>
        <fullName evidence="1">Uncharacterized protein</fullName>
    </submittedName>
</protein>
<name>A0A397U2N2_9GLOM</name>
<gene>
    <name evidence="1" type="ORF">C2G38_2231140</name>
</gene>
<reference evidence="1 2" key="1">
    <citation type="submission" date="2018-06" db="EMBL/GenBank/DDBJ databases">
        <title>Comparative genomics reveals the genomic features of Rhizophagus irregularis, R. cerebriforme, R. diaphanum and Gigaspora rosea, and their symbiotic lifestyle signature.</title>
        <authorList>
            <person name="Morin E."/>
            <person name="San Clemente H."/>
            <person name="Chen E.C.H."/>
            <person name="De La Providencia I."/>
            <person name="Hainaut M."/>
            <person name="Kuo A."/>
            <person name="Kohler A."/>
            <person name="Murat C."/>
            <person name="Tang N."/>
            <person name="Roy S."/>
            <person name="Loubradou J."/>
            <person name="Henrissat B."/>
            <person name="Grigoriev I.V."/>
            <person name="Corradi N."/>
            <person name="Roux C."/>
            <person name="Martin F.M."/>
        </authorList>
    </citation>
    <scope>NUCLEOTIDE SEQUENCE [LARGE SCALE GENOMIC DNA]</scope>
    <source>
        <strain evidence="1 2">DAOM 194757</strain>
    </source>
</reference>
<proteinExistence type="predicted"/>
<dbReference type="EMBL" id="QKWP01003180">
    <property type="protein sequence ID" value="RIB01336.1"/>
    <property type="molecule type" value="Genomic_DNA"/>
</dbReference>
<evidence type="ECO:0000313" key="2">
    <source>
        <dbReference type="Proteomes" id="UP000266673"/>
    </source>
</evidence>
<sequence length="107" mass="12328">MSLKEFFDTIIDKISPSISIEVGDFKQIKSIEISQSIIQLINVSQASPDYNIIELTNELRKNIHYHLSANELQSSNLYNDRNAFEIIMKSSTNKQPYVPIFNYLNSN</sequence>
<dbReference type="AlphaFoldDB" id="A0A397U2N2"/>
<organism evidence="1 2">
    <name type="scientific">Gigaspora rosea</name>
    <dbReference type="NCBI Taxonomy" id="44941"/>
    <lineage>
        <taxon>Eukaryota</taxon>
        <taxon>Fungi</taxon>
        <taxon>Fungi incertae sedis</taxon>
        <taxon>Mucoromycota</taxon>
        <taxon>Glomeromycotina</taxon>
        <taxon>Glomeromycetes</taxon>
        <taxon>Diversisporales</taxon>
        <taxon>Gigasporaceae</taxon>
        <taxon>Gigaspora</taxon>
    </lineage>
</organism>
<accession>A0A397U2N2</accession>
<dbReference type="Proteomes" id="UP000266673">
    <property type="component" value="Unassembled WGS sequence"/>
</dbReference>
<evidence type="ECO:0000313" key="1">
    <source>
        <dbReference type="EMBL" id="RIB01336.1"/>
    </source>
</evidence>